<evidence type="ECO:0000256" key="1">
    <source>
        <dbReference type="SAM" id="SignalP"/>
    </source>
</evidence>
<dbReference type="InterPro" id="IPR039424">
    <property type="entry name" value="SBP_5"/>
</dbReference>
<dbReference type="InterPro" id="IPR000914">
    <property type="entry name" value="SBP_5_dom"/>
</dbReference>
<dbReference type="Proteomes" id="UP000230056">
    <property type="component" value="Chromosome"/>
</dbReference>
<evidence type="ECO:0000313" key="3">
    <source>
        <dbReference type="EMBL" id="ATV58928.1"/>
    </source>
</evidence>
<dbReference type="Gene3D" id="3.40.190.10">
    <property type="entry name" value="Periplasmic binding protein-like II"/>
    <property type="match status" value="1"/>
</dbReference>
<reference evidence="3 4" key="1">
    <citation type="submission" date="2017-11" db="EMBL/GenBank/DDBJ databases">
        <title>Genome sequencing of Fusobacterium periodonticum KCOM 1261.</title>
        <authorList>
            <person name="Kook J.-K."/>
            <person name="Park S.-N."/>
            <person name="Lim Y.K."/>
        </authorList>
    </citation>
    <scope>NUCLEOTIDE SEQUENCE [LARGE SCALE GENOMIC DNA]</scope>
    <source>
        <strain evidence="3 4">KCOM 1261</strain>
    </source>
</reference>
<name>A0A2D3NU58_9FUSO</name>
<dbReference type="Gene3D" id="3.10.105.10">
    <property type="entry name" value="Dipeptide-binding Protein, Domain 3"/>
    <property type="match status" value="1"/>
</dbReference>
<dbReference type="AlphaFoldDB" id="A0A2D3NU58"/>
<sequence length="612" mass="68905">MKAKWLKVFGLFTGLLLLASCGDVNGGSKDAGKEKEVVDVSAIEKKYPSYFKSDAEPVQVDTLKVAIVSDSPFKGIFNGFLYSDAIDNRFMKYTMNGAFPIDDDLKLILDSDETPIKVTINPEEKTVTYKINPNFKWSNGDPVTTKDIVKTYEIFANQDYIVSSKSLRFSKNRKAIVGIEEYNEGKADKISGLEVIDDSTMKIHLKEVTPSTYWGGNFAGELINAKQFEGIPMNKIAESDALRKNPLSYGPYYIKEIVQGEKVVFEANPYYYKGEPKIKRIEMEILPSSQQVAAMKAGKYDIIFGASNDVFPEVEKLDNINIVTKKASYMNYIAFKLGKWDAEKNEVVTNPNSKMYDINLRKAMAYAIDNDAIGEQFHHGLATTAKSQLSPLFPSLHDPSINGYRIDIEKAKQLLDEAGYKDVDGDGIREGKDGKPIKFTFAMMSGGDIAEPLSQYYLQQWKSIGLNVELVDGRLLDINNFYDRVEADDPAIDFCLAAIGFGSDPQQVSLFGKTAGFNISRYTSETLEKALANTVSPEAIDDQKRAEFYKEYERVFMDEIPVVPQLNKYEYLVVNKRVKMFDWTESMRAFGEEFDWSKLEVTAKDPLASETK</sequence>
<dbReference type="SUPFAM" id="SSF53850">
    <property type="entry name" value="Periplasmic binding protein-like II"/>
    <property type="match status" value="1"/>
</dbReference>
<organism evidence="3 4">
    <name type="scientific">Fusobacterium pseudoperiodonticum</name>
    <dbReference type="NCBI Taxonomy" id="2663009"/>
    <lineage>
        <taxon>Bacteria</taxon>
        <taxon>Fusobacteriati</taxon>
        <taxon>Fusobacteriota</taxon>
        <taxon>Fusobacteriia</taxon>
        <taxon>Fusobacteriales</taxon>
        <taxon>Fusobacteriaceae</taxon>
        <taxon>Fusobacterium</taxon>
    </lineage>
</organism>
<dbReference type="PANTHER" id="PTHR30290">
    <property type="entry name" value="PERIPLASMIC BINDING COMPONENT OF ABC TRANSPORTER"/>
    <property type="match status" value="1"/>
</dbReference>
<dbReference type="GO" id="GO:0015833">
    <property type="term" value="P:peptide transport"/>
    <property type="evidence" value="ECO:0007669"/>
    <property type="project" value="TreeGrafter"/>
</dbReference>
<dbReference type="Gene3D" id="3.90.76.10">
    <property type="entry name" value="Dipeptide-binding Protein, Domain 1"/>
    <property type="match status" value="1"/>
</dbReference>
<feature type="domain" description="Solute-binding protein family 5" evidence="2">
    <location>
        <begin position="119"/>
        <end position="495"/>
    </location>
</feature>
<dbReference type="RefSeq" id="WP_100024529.1">
    <property type="nucleotide sequence ID" value="NZ_CP024699.1"/>
</dbReference>
<evidence type="ECO:0000259" key="2">
    <source>
        <dbReference type="Pfam" id="PF00496"/>
    </source>
</evidence>
<evidence type="ECO:0000313" key="4">
    <source>
        <dbReference type="Proteomes" id="UP000230056"/>
    </source>
</evidence>
<keyword evidence="1" id="KW-0732">Signal</keyword>
<dbReference type="CDD" id="cd08510">
    <property type="entry name" value="PBP2_Lactococcal_OppA_like"/>
    <property type="match status" value="1"/>
</dbReference>
<dbReference type="Pfam" id="PF00496">
    <property type="entry name" value="SBP_bac_5"/>
    <property type="match status" value="1"/>
</dbReference>
<dbReference type="GO" id="GO:1904680">
    <property type="term" value="F:peptide transmembrane transporter activity"/>
    <property type="evidence" value="ECO:0007669"/>
    <property type="project" value="TreeGrafter"/>
</dbReference>
<feature type="chain" id="PRO_5013568602" evidence="1">
    <location>
        <begin position="27"/>
        <end position="612"/>
    </location>
</feature>
<accession>A0A2D3NU58</accession>
<dbReference type="EMBL" id="CP024699">
    <property type="protein sequence ID" value="ATV58928.1"/>
    <property type="molecule type" value="Genomic_DNA"/>
</dbReference>
<protein>
    <submittedName>
        <fullName evidence="3">Peptide ABC transporter substrate-binding protein</fullName>
    </submittedName>
</protein>
<proteinExistence type="predicted"/>
<gene>
    <name evidence="3" type="ORF">CTM72_03660</name>
</gene>
<dbReference type="PROSITE" id="PS51257">
    <property type="entry name" value="PROKAR_LIPOPROTEIN"/>
    <property type="match status" value="1"/>
</dbReference>
<feature type="signal peptide" evidence="1">
    <location>
        <begin position="1"/>
        <end position="26"/>
    </location>
</feature>